<feature type="domain" description="Plant heme peroxidase family profile" evidence="19">
    <location>
        <begin position="48"/>
        <end position="350"/>
    </location>
</feature>
<comment type="caution">
    <text evidence="20">The sequence shown here is derived from an EMBL/GenBank/DDBJ whole genome shotgun (WGS) entry which is preliminary data.</text>
</comment>
<dbReference type="GO" id="GO:0020037">
    <property type="term" value="F:heme binding"/>
    <property type="evidence" value="ECO:0007669"/>
    <property type="project" value="UniProtKB-UniRule"/>
</dbReference>
<evidence type="ECO:0000256" key="4">
    <source>
        <dbReference type="ARBA" id="ARBA00022559"/>
    </source>
</evidence>
<feature type="binding site" evidence="15">
    <location>
        <position position="268"/>
    </location>
    <ligand>
        <name>Ca(2+)</name>
        <dbReference type="ChEBI" id="CHEBI:29108"/>
        <label>2</label>
    </ligand>
</feature>
<evidence type="ECO:0000256" key="15">
    <source>
        <dbReference type="PIRSR" id="PIRSR600823-3"/>
    </source>
</evidence>
<dbReference type="CDD" id="cd00693">
    <property type="entry name" value="secretory_peroxidase"/>
    <property type="match status" value="1"/>
</dbReference>
<dbReference type="InterPro" id="IPR002016">
    <property type="entry name" value="Haem_peroxidase"/>
</dbReference>
<keyword evidence="12 18" id="KW-0376">Hydrogen peroxide</keyword>
<dbReference type="Proteomes" id="UP001443914">
    <property type="component" value="Unassembled WGS sequence"/>
</dbReference>
<dbReference type="EC" id="1.11.1.7" evidence="3 18"/>
<gene>
    <name evidence="20" type="ORF">RND81_03G238300</name>
</gene>
<evidence type="ECO:0000256" key="8">
    <source>
        <dbReference type="ARBA" id="ARBA00023002"/>
    </source>
</evidence>
<keyword evidence="8 18" id="KW-0560">Oxidoreductase</keyword>
<feature type="binding site" evidence="14">
    <location>
        <position position="186"/>
    </location>
    <ligand>
        <name>substrate</name>
    </ligand>
</feature>
<comment type="subcellular location">
    <subcellularLocation>
        <location evidence="18">Secreted</location>
    </subcellularLocation>
</comment>
<comment type="cofactor">
    <cofactor evidence="15 18">
        <name>Ca(2+)</name>
        <dbReference type="ChEBI" id="CHEBI:29108"/>
    </cofactor>
    <text evidence="15 18">Binds 2 calcium ions per subunit.</text>
</comment>
<feature type="binding site" evidence="15">
    <location>
        <position position="217"/>
    </location>
    <ligand>
        <name>Ca(2+)</name>
        <dbReference type="ChEBI" id="CHEBI:29108"/>
        <label>2</label>
    </ligand>
</feature>
<evidence type="ECO:0000313" key="21">
    <source>
        <dbReference type="Proteomes" id="UP001443914"/>
    </source>
</evidence>
<evidence type="ECO:0000313" key="20">
    <source>
        <dbReference type="EMBL" id="KAK9743426.1"/>
    </source>
</evidence>
<evidence type="ECO:0000256" key="9">
    <source>
        <dbReference type="ARBA" id="ARBA00023004"/>
    </source>
</evidence>
<dbReference type="InterPro" id="IPR019793">
    <property type="entry name" value="Peroxidases_heam-ligand_BS"/>
</dbReference>
<dbReference type="FunFam" id="1.10.520.10:FF:000001">
    <property type="entry name" value="Peroxidase"/>
    <property type="match status" value="1"/>
</dbReference>
<evidence type="ECO:0000256" key="14">
    <source>
        <dbReference type="PIRSR" id="PIRSR600823-2"/>
    </source>
</evidence>
<dbReference type="GO" id="GO:0140825">
    <property type="term" value="F:lactoperoxidase activity"/>
    <property type="evidence" value="ECO:0007669"/>
    <property type="project" value="UniProtKB-EC"/>
</dbReference>
<dbReference type="FunFam" id="1.10.420.10:FF:000001">
    <property type="entry name" value="Peroxidase"/>
    <property type="match status" value="1"/>
</dbReference>
<evidence type="ECO:0000256" key="16">
    <source>
        <dbReference type="PIRSR" id="PIRSR600823-4"/>
    </source>
</evidence>
<feature type="disulfide bond" evidence="17">
    <location>
        <begin position="223"/>
        <end position="255"/>
    </location>
</feature>
<evidence type="ECO:0000256" key="10">
    <source>
        <dbReference type="ARBA" id="ARBA00023157"/>
    </source>
</evidence>
<feature type="binding site" evidence="15">
    <location>
        <position position="97"/>
    </location>
    <ligand>
        <name>Ca(2+)</name>
        <dbReference type="ChEBI" id="CHEBI:29108"/>
        <label>1</label>
    </ligand>
</feature>
<keyword evidence="9 15" id="KW-0408">Iron</keyword>
<dbReference type="PANTHER" id="PTHR31388:SF164">
    <property type="entry name" value="PEROXIDASE 9"/>
    <property type="match status" value="1"/>
</dbReference>
<dbReference type="GO" id="GO:0005576">
    <property type="term" value="C:extracellular region"/>
    <property type="evidence" value="ECO:0007669"/>
    <property type="project" value="UniProtKB-SubCell"/>
</dbReference>
<dbReference type="PRINTS" id="PR00458">
    <property type="entry name" value="PEROXIDASE"/>
</dbReference>
<dbReference type="SUPFAM" id="SSF48113">
    <property type="entry name" value="Heme-dependent peroxidases"/>
    <property type="match status" value="1"/>
</dbReference>
<dbReference type="PROSITE" id="PS00436">
    <property type="entry name" value="PEROXIDASE_2"/>
    <property type="match status" value="1"/>
</dbReference>
<evidence type="ECO:0000256" key="2">
    <source>
        <dbReference type="ARBA" id="ARBA00006873"/>
    </source>
</evidence>
<dbReference type="PROSITE" id="PS50873">
    <property type="entry name" value="PEROXIDASE_4"/>
    <property type="match status" value="1"/>
</dbReference>
<name>A0AAW1MAY8_SAPOF</name>
<keyword evidence="11" id="KW-0325">Glycoprotein</keyword>
<evidence type="ECO:0000256" key="18">
    <source>
        <dbReference type="RuleBase" id="RU362060"/>
    </source>
</evidence>
<keyword evidence="10 17" id="KW-1015">Disulfide bond</keyword>
<dbReference type="PROSITE" id="PS00435">
    <property type="entry name" value="PEROXIDASE_1"/>
    <property type="match status" value="1"/>
</dbReference>
<dbReference type="InterPro" id="IPR019794">
    <property type="entry name" value="Peroxidases_AS"/>
</dbReference>
<dbReference type="Pfam" id="PF00141">
    <property type="entry name" value="peroxidase"/>
    <property type="match status" value="1"/>
</dbReference>
<keyword evidence="6 15" id="KW-0479">Metal-binding</keyword>
<dbReference type="InterPro" id="IPR033905">
    <property type="entry name" value="Secretory_peroxidase"/>
</dbReference>
<dbReference type="InterPro" id="IPR000823">
    <property type="entry name" value="Peroxidase_pln"/>
</dbReference>
<evidence type="ECO:0000256" key="5">
    <source>
        <dbReference type="ARBA" id="ARBA00022617"/>
    </source>
</evidence>
<feature type="binding site" evidence="15">
    <location>
        <position position="90"/>
    </location>
    <ligand>
        <name>Ca(2+)</name>
        <dbReference type="ChEBI" id="CHEBI:29108"/>
        <label>1</label>
    </ligand>
</feature>
<evidence type="ECO:0000256" key="11">
    <source>
        <dbReference type="ARBA" id="ARBA00023180"/>
    </source>
</evidence>
<dbReference type="PRINTS" id="PR00461">
    <property type="entry name" value="PLPEROXIDASE"/>
</dbReference>
<dbReference type="InterPro" id="IPR010255">
    <property type="entry name" value="Haem_peroxidase_sf"/>
</dbReference>
<feature type="binding site" description="axial binding residue" evidence="15">
    <location>
        <position position="216"/>
    </location>
    <ligand>
        <name>heme b</name>
        <dbReference type="ChEBI" id="CHEBI:60344"/>
    </ligand>
    <ligandPart>
        <name>Fe</name>
        <dbReference type="ChEBI" id="CHEBI:18248"/>
    </ligandPart>
</feature>
<comment type="cofactor">
    <cofactor evidence="15 18">
        <name>heme b</name>
        <dbReference type="ChEBI" id="CHEBI:60344"/>
    </cofactor>
    <text evidence="15 18">Binds 1 heme b (iron(II)-protoporphyrin IX) group per subunit.</text>
</comment>
<proteinExistence type="inferred from homology"/>
<evidence type="ECO:0000256" key="3">
    <source>
        <dbReference type="ARBA" id="ARBA00012313"/>
    </source>
</evidence>
<reference evidence="20" key="1">
    <citation type="submission" date="2024-03" db="EMBL/GenBank/DDBJ databases">
        <title>WGS assembly of Saponaria officinalis var. Norfolk2.</title>
        <authorList>
            <person name="Jenkins J."/>
            <person name="Shu S."/>
            <person name="Grimwood J."/>
            <person name="Barry K."/>
            <person name="Goodstein D."/>
            <person name="Schmutz J."/>
            <person name="Leebens-Mack J."/>
            <person name="Osbourn A."/>
        </authorList>
    </citation>
    <scope>NUCLEOTIDE SEQUENCE [LARGE SCALE GENOMIC DNA]</scope>
    <source>
        <strain evidence="20">JIC</strain>
    </source>
</reference>
<feature type="binding site" evidence="15">
    <location>
        <position position="99"/>
    </location>
    <ligand>
        <name>Ca(2+)</name>
        <dbReference type="ChEBI" id="CHEBI:29108"/>
        <label>1</label>
    </ligand>
</feature>
<keyword evidence="18" id="KW-0964">Secreted</keyword>
<evidence type="ECO:0000256" key="7">
    <source>
        <dbReference type="ARBA" id="ARBA00022837"/>
    </source>
</evidence>
<keyword evidence="5 18" id="KW-0349">Heme</keyword>
<comment type="similarity">
    <text evidence="2">Belongs to the peroxidase family. Ascorbate peroxidase subfamily.</text>
</comment>
<protein>
    <recommendedName>
        <fullName evidence="3 18">Peroxidase</fullName>
        <ecNumber evidence="3 18">1.11.1.7</ecNumber>
    </recommendedName>
</protein>
<comment type="function">
    <text evidence="18">Removal of H(2)O(2), oxidation of toxic reductants, biosynthesis and degradation of lignin, suberization, auxin catabolism, response to environmental stresses such as wounding, pathogen attack and oxidative stress.</text>
</comment>
<comment type="similarity">
    <text evidence="18">Belongs to the peroxidase family. Classical plant (class III) peroxidase subfamily.</text>
</comment>
<feature type="binding site" evidence="15">
    <location>
        <position position="95"/>
    </location>
    <ligand>
        <name>Ca(2+)</name>
        <dbReference type="ChEBI" id="CHEBI:29108"/>
        <label>1</label>
    </ligand>
</feature>
<dbReference type="Gene3D" id="1.10.420.10">
    <property type="entry name" value="Peroxidase, domain 2"/>
    <property type="match status" value="1"/>
</dbReference>
<feature type="binding site" evidence="15">
    <location>
        <position position="271"/>
    </location>
    <ligand>
        <name>Ca(2+)</name>
        <dbReference type="ChEBI" id="CHEBI:29108"/>
        <label>2</label>
    </ligand>
</feature>
<dbReference type="EMBL" id="JBDFQZ010000003">
    <property type="protein sequence ID" value="KAK9743426.1"/>
    <property type="molecule type" value="Genomic_DNA"/>
</dbReference>
<keyword evidence="4 18" id="KW-0575">Peroxidase</keyword>
<evidence type="ECO:0000256" key="13">
    <source>
        <dbReference type="PIRSR" id="PIRSR600823-1"/>
    </source>
</evidence>
<evidence type="ECO:0000256" key="6">
    <source>
        <dbReference type="ARBA" id="ARBA00022723"/>
    </source>
</evidence>
<evidence type="ECO:0000259" key="19">
    <source>
        <dbReference type="PROSITE" id="PS50873"/>
    </source>
</evidence>
<accession>A0AAW1MAY8</accession>
<dbReference type="GO" id="GO:0042744">
    <property type="term" value="P:hydrogen peroxide catabolic process"/>
    <property type="evidence" value="ECO:0007669"/>
    <property type="project" value="UniProtKB-KW"/>
</dbReference>
<keyword evidence="21" id="KW-1185">Reference proteome</keyword>
<sequence length="352" mass="38624">MACLNNTSNLVCMTTIIQMSMLTFSLLAHPSFGFGFGWGGGGGPTYNPFTPNFYDNSCPRANDIVMSVLENVVARDPRMAASLLRLHFHDCFVKGCDASVLLDNSATFVSEKSAAPNTNSLRGFEVIDEIKARLEEECPKTVSCADIVALAARASVVMSGGPNWEVQLGRRDSKEAYFNLANTTIPPPTFSIQQLLQNFQSRGLDAFDLVALSGGHTIGMSKCSNFKKRLYNQNGQSQPDVTLERAFLSELRSMCPPFGGDNNLSPLDYGTPKAFDNNYFKLILGGRGLLFSDQQLFSGNYPFVAQLVIAYALNEALFFNDFAKSMVRMGSLSPLLGNDGEIRINCRRVNNY</sequence>
<feature type="site" description="Transition state stabilizer" evidence="16">
    <location>
        <position position="85"/>
    </location>
</feature>
<feature type="disulfide bond" evidence="17">
    <location>
        <begin position="144"/>
        <end position="346"/>
    </location>
</feature>
<evidence type="ECO:0000256" key="17">
    <source>
        <dbReference type="PIRSR" id="PIRSR600823-5"/>
    </source>
</evidence>
<feature type="disulfide bond" evidence="17">
    <location>
        <begin position="58"/>
        <end position="138"/>
    </location>
</feature>
<dbReference type="PANTHER" id="PTHR31388">
    <property type="entry name" value="PEROXIDASE 72-RELATED"/>
    <property type="match status" value="1"/>
</dbReference>
<feature type="binding site" evidence="15">
    <location>
        <position position="93"/>
    </location>
    <ligand>
        <name>Ca(2+)</name>
        <dbReference type="ChEBI" id="CHEBI:29108"/>
        <label>1</label>
    </ligand>
</feature>
<dbReference type="AlphaFoldDB" id="A0AAW1MAY8"/>
<keyword evidence="7 15" id="KW-0106">Calcium</keyword>
<dbReference type="GO" id="GO:0046872">
    <property type="term" value="F:metal ion binding"/>
    <property type="evidence" value="ECO:0007669"/>
    <property type="project" value="UniProtKB-UniRule"/>
</dbReference>
<organism evidence="20 21">
    <name type="scientific">Saponaria officinalis</name>
    <name type="common">Common soapwort</name>
    <name type="synonym">Lychnis saponaria</name>
    <dbReference type="NCBI Taxonomy" id="3572"/>
    <lineage>
        <taxon>Eukaryota</taxon>
        <taxon>Viridiplantae</taxon>
        <taxon>Streptophyta</taxon>
        <taxon>Embryophyta</taxon>
        <taxon>Tracheophyta</taxon>
        <taxon>Spermatophyta</taxon>
        <taxon>Magnoliopsida</taxon>
        <taxon>eudicotyledons</taxon>
        <taxon>Gunneridae</taxon>
        <taxon>Pentapetalae</taxon>
        <taxon>Caryophyllales</taxon>
        <taxon>Caryophyllaceae</taxon>
        <taxon>Caryophylleae</taxon>
        <taxon>Saponaria</taxon>
    </lineage>
</organism>
<feature type="binding site" evidence="15">
    <location>
        <position position="111"/>
    </location>
    <ligand>
        <name>Ca(2+)</name>
        <dbReference type="ChEBI" id="CHEBI:29108"/>
        <label>1</label>
    </ligand>
</feature>
<evidence type="ECO:0000256" key="1">
    <source>
        <dbReference type="ARBA" id="ARBA00000189"/>
    </source>
</evidence>
<feature type="disulfide bond" evidence="17">
    <location>
        <begin position="91"/>
        <end position="96"/>
    </location>
</feature>
<feature type="active site" description="Proton acceptor" evidence="13">
    <location>
        <position position="89"/>
    </location>
</feature>
<feature type="binding site" evidence="15">
    <location>
        <position position="276"/>
    </location>
    <ligand>
        <name>Ca(2+)</name>
        <dbReference type="ChEBI" id="CHEBI:29108"/>
        <label>2</label>
    </ligand>
</feature>
<evidence type="ECO:0000256" key="12">
    <source>
        <dbReference type="ARBA" id="ARBA00023324"/>
    </source>
</evidence>
<dbReference type="GO" id="GO:0006979">
    <property type="term" value="P:response to oxidative stress"/>
    <property type="evidence" value="ECO:0007669"/>
    <property type="project" value="UniProtKB-UniRule"/>
</dbReference>
<dbReference type="Gene3D" id="1.10.520.10">
    <property type="match status" value="1"/>
</dbReference>
<comment type="catalytic activity">
    <reaction evidence="1 18">
        <text>2 a phenolic donor + H2O2 = 2 a phenolic radical donor + 2 H2O</text>
        <dbReference type="Rhea" id="RHEA:56136"/>
        <dbReference type="ChEBI" id="CHEBI:15377"/>
        <dbReference type="ChEBI" id="CHEBI:16240"/>
        <dbReference type="ChEBI" id="CHEBI:139520"/>
        <dbReference type="ChEBI" id="CHEBI:139521"/>
        <dbReference type="EC" id="1.11.1.7"/>
    </reaction>
</comment>